<evidence type="ECO:0000256" key="4">
    <source>
        <dbReference type="ARBA" id="ARBA00004434"/>
    </source>
</evidence>
<keyword evidence="19" id="KW-1185">Reference proteome</keyword>
<accession>A0A2I0K2D5</accession>
<evidence type="ECO:0000256" key="12">
    <source>
        <dbReference type="ARBA" id="ARBA00022946"/>
    </source>
</evidence>
<evidence type="ECO:0000256" key="8">
    <source>
        <dbReference type="ARBA" id="ARBA00022532"/>
    </source>
</evidence>
<dbReference type="Proteomes" id="UP000233551">
    <property type="component" value="Unassembled WGS sequence"/>
</dbReference>
<dbReference type="GO" id="GO:0046872">
    <property type="term" value="F:metal ion binding"/>
    <property type="evidence" value="ECO:0007669"/>
    <property type="project" value="UniProtKB-KW"/>
</dbReference>
<name>A0A2I0K2D5_PUNGR</name>
<keyword evidence="8" id="KW-0816">Tricarboxylic acid cycle</keyword>
<evidence type="ECO:0000256" key="17">
    <source>
        <dbReference type="SAM" id="Phobius"/>
    </source>
</evidence>
<dbReference type="EMBL" id="PGOL01000951">
    <property type="protein sequence ID" value="PKI62711.1"/>
    <property type="molecule type" value="Genomic_DNA"/>
</dbReference>
<evidence type="ECO:0000256" key="9">
    <source>
        <dbReference type="ARBA" id="ARBA00022617"/>
    </source>
</evidence>
<dbReference type="AlphaFoldDB" id="A0A2I0K2D5"/>
<evidence type="ECO:0000256" key="14">
    <source>
        <dbReference type="ARBA" id="ARBA00023004"/>
    </source>
</evidence>
<dbReference type="SUPFAM" id="SSF81343">
    <property type="entry name" value="Fumarate reductase respiratory complex transmembrane subunits"/>
    <property type="match status" value="1"/>
</dbReference>
<dbReference type="Pfam" id="PF01127">
    <property type="entry name" value="Sdh_cyt"/>
    <property type="match status" value="1"/>
</dbReference>
<keyword evidence="10 17" id="KW-0812">Transmembrane</keyword>
<proteinExistence type="predicted"/>
<keyword evidence="7" id="KW-0813">Transport</keyword>
<keyword evidence="16 17" id="KW-0472">Membrane</keyword>
<comment type="pathway">
    <text evidence="5">Carbohydrate metabolism; tricarboxylic acid cycle.</text>
</comment>
<evidence type="ECO:0000256" key="6">
    <source>
        <dbReference type="ARBA" id="ARBA00011313"/>
    </source>
</evidence>
<organism evidence="18 19">
    <name type="scientific">Punica granatum</name>
    <name type="common">Pomegranate</name>
    <dbReference type="NCBI Taxonomy" id="22663"/>
    <lineage>
        <taxon>Eukaryota</taxon>
        <taxon>Viridiplantae</taxon>
        <taxon>Streptophyta</taxon>
        <taxon>Embryophyta</taxon>
        <taxon>Tracheophyta</taxon>
        <taxon>Spermatophyta</taxon>
        <taxon>Magnoliopsida</taxon>
        <taxon>eudicotyledons</taxon>
        <taxon>Gunneridae</taxon>
        <taxon>Pentapetalae</taxon>
        <taxon>rosids</taxon>
        <taxon>malvids</taxon>
        <taxon>Myrtales</taxon>
        <taxon>Lythraceae</taxon>
        <taxon>Punica</taxon>
    </lineage>
</organism>
<comment type="cofactor">
    <cofactor evidence="1">
        <name>heme</name>
        <dbReference type="ChEBI" id="CHEBI:30413"/>
    </cofactor>
</comment>
<dbReference type="InterPro" id="IPR034804">
    <property type="entry name" value="SQR/QFR_C/D"/>
</dbReference>
<evidence type="ECO:0000256" key="5">
    <source>
        <dbReference type="ARBA" id="ARBA00005163"/>
    </source>
</evidence>
<evidence type="ECO:0000256" key="16">
    <source>
        <dbReference type="ARBA" id="ARBA00023136"/>
    </source>
</evidence>
<keyword evidence="13 17" id="KW-1133">Transmembrane helix</keyword>
<evidence type="ECO:0000256" key="13">
    <source>
        <dbReference type="ARBA" id="ARBA00022989"/>
    </source>
</evidence>
<dbReference type="InterPro" id="IPR018495">
    <property type="entry name" value="Succ_DH_cyt_bsu_CS"/>
</dbReference>
<evidence type="ECO:0000256" key="15">
    <source>
        <dbReference type="ARBA" id="ARBA00023128"/>
    </source>
</evidence>
<dbReference type="GO" id="GO:0045273">
    <property type="term" value="C:respiratory chain complex II (succinate dehydrogenase)"/>
    <property type="evidence" value="ECO:0007669"/>
    <property type="project" value="UniProtKB-ARBA"/>
</dbReference>
<evidence type="ECO:0000256" key="3">
    <source>
        <dbReference type="ARBA" id="ARBA00004141"/>
    </source>
</evidence>
<dbReference type="PANTHER" id="PTHR10978">
    <property type="entry name" value="SUCCINATE DEHYDROGENASE CYTOCHROME B560 SUBUNIT"/>
    <property type="match status" value="1"/>
</dbReference>
<dbReference type="STRING" id="22663.A0A2I0K2D5"/>
<dbReference type="PANTHER" id="PTHR10978:SF5">
    <property type="entry name" value="SUCCINATE DEHYDROGENASE CYTOCHROME B560 SUBUNIT, MITOCHONDRIAL"/>
    <property type="match status" value="1"/>
</dbReference>
<keyword evidence="14" id="KW-0408">Iron</keyword>
<dbReference type="GO" id="GO:0006121">
    <property type="term" value="P:mitochondrial electron transport, succinate to ubiquinone"/>
    <property type="evidence" value="ECO:0007669"/>
    <property type="project" value="TreeGrafter"/>
</dbReference>
<dbReference type="FunFam" id="1.20.1300.10:FF:000014">
    <property type="entry name" value="Succinate dehydrogenase subunit 3-1, mitochondrial"/>
    <property type="match status" value="1"/>
</dbReference>
<feature type="transmembrane region" description="Helical" evidence="17">
    <location>
        <begin position="228"/>
        <end position="255"/>
    </location>
</feature>
<evidence type="ECO:0000313" key="19">
    <source>
        <dbReference type="Proteomes" id="UP000233551"/>
    </source>
</evidence>
<evidence type="ECO:0000256" key="11">
    <source>
        <dbReference type="ARBA" id="ARBA00022723"/>
    </source>
</evidence>
<evidence type="ECO:0000256" key="2">
    <source>
        <dbReference type="ARBA" id="ARBA00004050"/>
    </source>
</evidence>
<evidence type="ECO:0000256" key="10">
    <source>
        <dbReference type="ARBA" id="ARBA00022692"/>
    </source>
</evidence>
<evidence type="ECO:0000256" key="7">
    <source>
        <dbReference type="ARBA" id="ARBA00022448"/>
    </source>
</evidence>
<keyword evidence="15" id="KW-0496">Mitochondrion</keyword>
<dbReference type="CDD" id="cd03499">
    <property type="entry name" value="SQR_TypeC_SdhC"/>
    <property type="match status" value="1"/>
</dbReference>
<dbReference type="PROSITE" id="PS01000">
    <property type="entry name" value="SDH_CYT_1"/>
    <property type="match status" value="1"/>
</dbReference>
<keyword evidence="9" id="KW-0349">Heme</keyword>
<comment type="caution">
    <text evidence="18">The sequence shown here is derived from an EMBL/GenBank/DDBJ whole genome shotgun (WGS) entry which is preliminary data.</text>
</comment>
<reference evidence="18 19" key="1">
    <citation type="submission" date="2017-11" db="EMBL/GenBank/DDBJ databases">
        <title>De-novo sequencing of pomegranate (Punica granatum L.) genome.</title>
        <authorList>
            <person name="Akparov Z."/>
            <person name="Amiraslanov A."/>
            <person name="Hajiyeva S."/>
            <person name="Abbasov M."/>
            <person name="Kaur K."/>
            <person name="Hamwieh A."/>
            <person name="Solovyev V."/>
            <person name="Salamov A."/>
            <person name="Braich B."/>
            <person name="Kosarev P."/>
            <person name="Mahmoud A."/>
            <person name="Hajiyev E."/>
            <person name="Babayeva S."/>
            <person name="Izzatullayeva V."/>
            <person name="Mammadov A."/>
            <person name="Mammadov A."/>
            <person name="Sharifova S."/>
            <person name="Ojaghi J."/>
            <person name="Eynullazada K."/>
            <person name="Bayramov B."/>
            <person name="Abdulazimova A."/>
            <person name="Shahmuradov I."/>
        </authorList>
    </citation>
    <scope>NUCLEOTIDE SEQUENCE [LARGE SCALE GENOMIC DNA]</scope>
    <source>
        <strain evidence="19">cv. AG2017</strain>
        <tissue evidence="18">Leaf</tissue>
    </source>
</reference>
<dbReference type="Gene3D" id="1.20.1300.10">
    <property type="entry name" value="Fumarate reductase/succinate dehydrogenase, transmembrane subunit"/>
    <property type="match status" value="1"/>
</dbReference>
<feature type="transmembrane region" description="Helical" evidence="17">
    <location>
        <begin position="195"/>
        <end position="216"/>
    </location>
</feature>
<dbReference type="GO" id="GO:0005743">
    <property type="term" value="C:mitochondrial inner membrane"/>
    <property type="evidence" value="ECO:0007669"/>
    <property type="project" value="UniProtKB-SubCell"/>
</dbReference>
<dbReference type="InterPro" id="IPR014314">
    <property type="entry name" value="Succ_DH_cytb556"/>
</dbReference>
<keyword evidence="11" id="KW-0479">Metal-binding</keyword>
<dbReference type="InterPro" id="IPR000701">
    <property type="entry name" value="SuccDH_FuR_B_TM-su"/>
</dbReference>
<keyword evidence="12" id="KW-0809">Transit peptide</keyword>
<comment type="function">
    <text evidence="2">Membrane-anchoring subunit of succinate dehydrogenase (SDH).</text>
</comment>
<gene>
    <name evidence="18" type="ORF">CRG98_016896</name>
</gene>
<dbReference type="NCBIfam" id="TIGR02970">
    <property type="entry name" value="succ_dehyd_cytB"/>
    <property type="match status" value="1"/>
</dbReference>
<evidence type="ECO:0000256" key="1">
    <source>
        <dbReference type="ARBA" id="ARBA00001971"/>
    </source>
</evidence>
<protein>
    <recommendedName>
        <fullName evidence="20">Succinate dehydrogenase subunit 3-1, mitochondrial-like</fullName>
    </recommendedName>
</protein>
<dbReference type="GO" id="GO:0006099">
    <property type="term" value="P:tricarboxylic acid cycle"/>
    <property type="evidence" value="ECO:0007669"/>
    <property type="project" value="UniProtKB-KW"/>
</dbReference>
<sequence>MCLPYMPNRKDNRAQSSPKPVVLPARKLSCYCDRLTGETRELLHCRTHRRRSERKRRERKRMSSLLQSFLDPKKNTSAAQHVKAALSRRFRSYGVRCDEVESKEVVNRLQREMASKSRYLPEPPQARQTPFGSSLLAHVKKRAGQIPVFHQARFFSSVAAEQMHGSPNDSKKNIFRPLSPHLPVYKPQLSSTLSITHRITGAFLSAVILSFHLLYLKMGPICLSFENFYQFLFYSSKLTLVTLELSALAFAYHLWNGIRHLRQDFGGIRGKRLK</sequence>
<evidence type="ECO:0008006" key="20">
    <source>
        <dbReference type="Google" id="ProtNLM"/>
    </source>
</evidence>
<evidence type="ECO:0000313" key="18">
    <source>
        <dbReference type="EMBL" id="PKI62711.1"/>
    </source>
</evidence>
<comment type="subcellular location">
    <subcellularLocation>
        <location evidence="3">Membrane</location>
        <topology evidence="3">Multi-pass membrane protein</topology>
    </subcellularLocation>
    <subcellularLocation>
        <location evidence="4">Mitochondrion inner membrane</location>
        <topology evidence="4">Single-pass membrane protein</topology>
    </subcellularLocation>
</comment>
<dbReference type="GO" id="GO:0009055">
    <property type="term" value="F:electron transfer activity"/>
    <property type="evidence" value="ECO:0007669"/>
    <property type="project" value="InterPro"/>
</dbReference>
<comment type="subunit">
    <text evidence="6">Component of complex II composed of eight subunits in plants: four classical SDH subunits SDH1, SDH2, SDH3 and SDH4 (a flavoprotein (FP), an iron-sulfur protein (IP), and a cytochrome b composed of a large and a small subunit.), as well as four subunits unknown in mitochondria from bacteria and heterotrophic eukaryotes.</text>
</comment>